<dbReference type="PIRSF" id="PIRSF037125">
    <property type="entry name" value="D-site_20S_pre-rRNA_nuclease"/>
    <property type="match status" value="1"/>
</dbReference>
<comment type="subcellular location">
    <subcellularLocation>
        <location evidence="7">Nucleus</location>
        <location evidence="7">Nucleolus</location>
    </subcellularLocation>
</comment>
<dbReference type="GO" id="GO:0005737">
    <property type="term" value="C:cytoplasm"/>
    <property type="evidence" value="ECO:0007669"/>
    <property type="project" value="UniProtKB-ARBA"/>
</dbReference>
<feature type="binding site" evidence="8">
    <location>
        <position position="344"/>
    </location>
    <ligand>
        <name>Zn(2+)</name>
        <dbReference type="ChEBI" id="CHEBI:29105"/>
    </ligand>
</feature>
<dbReference type="GO" id="GO:0005730">
    <property type="term" value="C:nucleolus"/>
    <property type="evidence" value="ECO:0007669"/>
    <property type="project" value="UniProtKB-SubCell"/>
</dbReference>
<comment type="similarity">
    <text evidence="1 7">Belongs to the NOB1 family.</text>
</comment>
<dbReference type="Pfam" id="PF17146">
    <property type="entry name" value="PIN_6"/>
    <property type="match status" value="1"/>
</dbReference>
<protein>
    <recommendedName>
        <fullName evidence="7">20S-pre-rRNA D-site endonuclease NOB1</fullName>
    </recommendedName>
</protein>
<feature type="compositionally biased region" description="Polar residues" evidence="9">
    <location>
        <begin position="129"/>
        <end position="147"/>
    </location>
</feature>
<evidence type="ECO:0000259" key="11">
    <source>
        <dbReference type="Pfam" id="PF17146"/>
    </source>
</evidence>
<dbReference type="PANTHER" id="PTHR12814">
    <property type="entry name" value="RNA-BINDING PROTEIN NOB1"/>
    <property type="match status" value="1"/>
</dbReference>
<dbReference type="FunFam" id="3.40.50.1010:FF:000020">
    <property type="entry name" value="20S-pre-rRNA D-site endonuclease NOB1"/>
    <property type="match status" value="1"/>
</dbReference>
<dbReference type="SUPFAM" id="SSF144206">
    <property type="entry name" value="NOB1 zinc finger-like"/>
    <property type="match status" value="1"/>
</dbReference>
<keyword evidence="4" id="KW-0378">Hydrolase</keyword>
<dbReference type="InterPro" id="IPR033411">
    <property type="entry name" value="Ribonuclease_PIN"/>
</dbReference>
<dbReference type="GO" id="GO:0030490">
    <property type="term" value="P:maturation of SSU-rRNA"/>
    <property type="evidence" value="ECO:0007669"/>
    <property type="project" value="TreeGrafter"/>
</dbReference>
<dbReference type="GO" id="GO:0046872">
    <property type="term" value="F:metal ion binding"/>
    <property type="evidence" value="ECO:0007669"/>
    <property type="project" value="UniProtKB-UniRule"/>
</dbReference>
<feature type="compositionally biased region" description="Acidic residues" evidence="9">
    <location>
        <begin position="190"/>
        <end position="203"/>
    </location>
</feature>
<name>A0A286UNW2_9AGAM</name>
<dbReference type="GO" id="GO:0016787">
    <property type="term" value="F:hydrolase activity"/>
    <property type="evidence" value="ECO:0007669"/>
    <property type="project" value="UniProtKB-KW"/>
</dbReference>
<evidence type="ECO:0000256" key="5">
    <source>
        <dbReference type="ARBA" id="ARBA00022833"/>
    </source>
</evidence>
<feature type="region of interest" description="Disordered" evidence="9">
    <location>
        <begin position="480"/>
        <end position="519"/>
    </location>
</feature>
<feature type="compositionally biased region" description="Basic residues" evidence="9">
    <location>
        <begin position="281"/>
        <end position="291"/>
    </location>
</feature>
<reference evidence="12 13" key="1">
    <citation type="journal article" date="2017" name="Mol. Ecol.">
        <title>Comparative and population genomic landscape of Phellinus noxius: A hypervariable fungus causing root rot in trees.</title>
        <authorList>
            <person name="Chung C.L."/>
            <person name="Lee T.J."/>
            <person name="Akiba M."/>
            <person name="Lee H.H."/>
            <person name="Kuo T.H."/>
            <person name="Liu D."/>
            <person name="Ke H.M."/>
            <person name="Yokoi T."/>
            <person name="Roa M.B."/>
            <person name="Lu M.J."/>
            <person name="Chang Y.Y."/>
            <person name="Ann P.J."/>
            <person name="Tsai J.N."/>
            <person name="Chen C.Y."/>
            <person name="Tzean S.S."/>
            <person name="Ota Y."/>
            <person name="Hattori T."/>
            <person name="Sahashi N."/>
            <person name="Liou R.F."/>
            <person name="Kikuchi T."/>
            <person name="Tsai I.J."/>
        </authorList>
    </citation>
    <scope>NUCLEOTIDE SEQUENCE [LARGE SCALE GENOMIC DNA]</scope>
    <source>
        <strain evidence="12 13">FFPRI411160</strain>
    </source>
</reference>
<dbReference type="Gene3D" id="6.20.210.10">
    <property type="entry name" value="Nin one binding (NOB1), Zn-ribbon-like"/>
    <property type="match status" value="1"/>
</dbReference>
<sequence length="519" mass="57045">METKPACRSLVLDAGPLLSLSPLRGLAEHYITVPQVLSELKDKNAREHFERLGMSAGVKIELREPDAASLAKVTQFAKKTGDYSVLSRADLCVLALTLALDTQYKAEREAEKQAEEANKQVEVQVPDEQPTTVETLAPSHSNESNEVGSKDEEEAKVGPLDAEKAEESEEIGFPENASEEEHEEPPASETDGDLSEVDNEQEPLEVTLEPISDDNAKVTDVPEESTSTTPPKKKTPVFDDPSDEDDGEGDWITPDNVDMYKSRALDLFPSEDSSDPFTTVSKKKGKSRRKNGSMAAPAGPKEQLGVGCMTADFAMQNVLLQMNLNLVGIEGKKIEKVKTWVLRCHACFKLCKDSSKKFCPSCGSPTLIRASVTVKSPNADESTPALEVHLKKNFVFRTRGTKYSIPKPKPGSSKTGTGEGLILREDQTTYMRAKKHEDNRREREERKLMQRSLEAAKSGDAAGIRLGSWMDPDWMPEMLSVGTGGKGRRVPDGRTSVGADGMPIIGYGRKNPNERRRKK</sequence>
<keyword evidence="5 7" id="KW-0862">Zinc</keyword>
<feature type="compositionally biased region" description="Acidic residues" evidence="9">
    <location>
        <begin position="240"/>
        <end position="249"/>
    </location>
</feature>
<dbReference type="STRING" id="2282107.A0A286UNW2"/>
<feature type="compositionally biased region" description="Basic and acidic residues" evidence="9">
    <location>
        <begin position="148"/>
        <end position="165"/>
    </location>
</feature>
<proteinExistence type="inferred from homology"/>
<dbReference type="Pfam" id="PF08772">
    <property type="entry name" value="Zn_ribbon_NOB1"/>
    <property type="match status" value="1"/>
</dbReference>
<evidence type="ECO:0000256" key="7">
    <source>
        <dbReference type="PIRNR" id="PIRNR037125"/>
    </source>
</evidence>
<dbReference type="EMBL" id="NBII01000003">
    <property type="protein sequence ID" value="PAV21155.1"/>
    <property type="molecule type" value="Genomic_DNA"/>
</dbReference>
<feature type="compositionally biased region" description="Basic and acidic residues" evidence="9">
    <location>
        <begin position="110"/>
        <end position="119"/>
    </location>
</feature>
<dbReference type="Gene3D" id="3.40.50.1010">
    <property type="entry name" value="5'-nuclease"/>
    <property type="match status" value="1"/>
</dbReference>
<keyword evidence="6 7" id="KW-0539">Nucleus</keyword>
<feature type="region of interest" description="Disordered" evidence="9">
    <location>
        <begin position="401"/>
        <end position="420"/>
    </location>
</feature>
<dbReference type="GO" id="GO:0004521">
    <property type="term" value="F:RNA endonuclease activity"/>
    <property type="evidence" value="ECO:0007669"/>
    <property type="project" value="UniProtKB-UniRule"/>
</dbReference>
<organism evidence="12 13">
    <name type="scientific">Pyrrhoderma noxium</name>
    <dbReference type="NCBI Taxonomy" id="2282107"/>
    <lineage>
        <taxon>Eukaryota</taxon>
        <taxon>Fungi</taxon>
        <taxon>Dikarya</taxon>
        <taxon>Basidiomycota</taxon>
        <taxon>Agaricomycotina</taxon>
        <taxon>Agaricomycetes</taxon>
        <taxon>Hymenochaetales</taxon>
        <taxon>Hymenochaetaceae</taxon>
        <taxon>Pyrrhoderma</taxon>
    </lineage>
</organism>
<feature type="compositionally biased region" description="Acidic residues" evidence="9">
    <location>
        <begin position="166"/>
        <end position="183"/>
    </location>
</feature>
<evidence type="ECO:0000256" key="4">
    <source>
        <dbReference type="ARBA" id="ARBA00022801"/>
    </source>
</evidence>
<feature type="binding site" evidence="8">
    <location>
        <position position="359"/>
    </location>
    <ligand>
        <name>Zn(2+)</name>
        <dbReference type="ChEBI" id="CHEBI:29105"/>
    </ligand>
</feature>
<keyword evidence="2" id="KW-0540">Nuclease</keyword>
<feature type="binding site" evidence="8">
    <location>
        <position position="347"/>
    </location>
    <ligand>
        <name>Zn(2+)</name>
        <dbReference type="ChEBI" id="CHEBI:29105"/>
    </ligand>
</feature>
<accession>A0A286UNW2</accession>
<evidence type="ECO:0000259" key="10">
    <source>
        <dbReference type="Pfam" id="PF08772"/>
    </source>
</evidence>
<feature type="binding site" evidence="8">
    <location>
        <position position="362"/>
    </location>
    <ligand>
        <name>Zn(2+)</name>
        <dbReference type="ChEBI" id="CHEBI:29105"/>
    </ligand>
</feature>
<dbReference type="GO" id="GO:0030688">
    <property type="term" value="C:preribosome, small subunit precursor"/>
    <property type="evidence" value="ECO:0007669"/>
    <property type="project" value="TreeGrafter"/>
</dbReference>
<dbReference type="PANTHER" id="PTHR12814:SF2">
    <property type="entry name" value="RNA-BINDING PROTEIN NOB1"/>
    <property type="match status" value="1"/>
</dbReference>
<dbReference type="InterPro" id="IPR014881">
    <property type="entry name" value="NOB1_Zn-bd"/>
</dbReference>
<dbReference type="InParanoid" id="A0A286UNW2"/>
<feature type="domain" description="Nin one binding (NOB1) Zn-ribbon-like" evidence="10">
    <location>
        <begin position="334"/>
        <end position="411"/>
    </location>
</feature>
<dbReference type="OrthoDB" id="446759at2759"/>
<evidence type="ECO:0000256" key="1">
    <source>
        <dbReference type="ARBA" id="ARBA00005858"/>
    </source>
</evidence>
<dbReference type="AlphaFoldDB" id="A0A286UNW2"/>
<keyword evidence="12" id="KW-0255">Endonuclease</keyword>
<dbReference type="Proteomes" id="UP000217199">
    <property type="component" value="Unassembled WGS sequence"/>
</dbReference>
<feature type="domain" description="Ribonuclease PIN" evidence="11">
    <location>
        <begin position="10"/>
        <end position="100"/>
    </location>
</feature>
<keyword evidence="3 7" id="KW-0479">Metal-binding</keyword>
<evidence type="ECO:0000256" key="8">
    <source>
        <dbReference type="PIRSR" id="PIRSR037125-1"/>
    </source>
</evidence>
<evidence type="ECO:0000313" key="12">
    <source>
        <dbReference type="EMBL" id="PAV21155.1"/>
    </source>
</evidence>
<comment type="caution">
    <text evidence="12">The sequence shown here is derived from an EMBL/GenBank/DDBJ whole genome shotgun (WGS) entry which is preliminary data.</text>
</comment>
<evidence type="ECO:0000256" key="9">
    <source>
        <dbReference type="SAM" id="MobiDB-lite"/>
    </source>
</evidence>
<keyword evidence="13" id="KW-1185">Reference proteome</keyword>
<evidence type="ECO:0000256" key="2">
    <source>
        <dbReference type="ARBA" id="ARBA00022722"/>
    </source>
</evidence>
<gene>
    <name evidence="12" type="ORF">PNOK_0378200</name>
</gene>
<feature type="region of interest" description="Disordered" evidence="9">
    <location>
        <begin position="110"/>
        <end position="301"/>
    </location>
</feature>
<evidence type="ECO:0000256" key="3">
    <source>
        <dbReference type="ARBA" id="ARBA00022723"/>
    </source>
</evidence>
<dbReference type="CDD" id="cd09876">
    <property type="entry name" value="PIN_Nob1-like"/>
    <property type="match status" value="1"/>
</dbReference>
<evidence type="ECO:0000313" key="13">
    <source>
        <dbReference type="Proteomes" id="UP000217199"/>
    </source>
</evidence>
<evidence type="ECO:0000256" key="6">
    <source>
        <dbReference type="ARBA" id="ARBA00023242"/>
    </source>
</evidence>
<dbReference type="InterPro" id="IPR036283">
    <property type="entry name" value="NOB1_Zf-like_sf"/>
</dbReference>
<dbReference type="FunCoup" id="A0A286UNW2">
    <property type="interactions" value="379"/>
</dbReference>
<comment type="function">
    <text evidence="7">Required for the synthesis of 40S ribosome subunits. Has a role in processing 20S pre-rRNA into the mature 18S rRNA, where it is required for cleavage at the 3' end of the mature 18S rRNA (D-site). Accompanies the 20S pre-rRNA from the nucleus to the cytoplasm.</text>
</comment>
<dbReference type="InterPro" id="IPR039907">
    <property type="entry name" value="NOB1"/>
</dbReference>
<dbReference type="InterPro" id="IPR017117">
    <property type="entry name" value="Nob1_euk"/>
</dbReference>